<reference evidence="2 3" key="1">
    <citation type="submission" date="2016-06" db="EMBL/GenBank/DDBJ databases">
        <authorList>
            <consortium name="Pathogen Informatics"/>
        </authorList>
    </citation>
    <scope>NUCLEOTIDE SEQUENCE [LARGE SCALE GENOMIC DNA]</scope>
    <source>
        <strain evidence="2">PocGH01</strain>
    </source>
</reference>
<dbReference type="VEuPathDB" id="PlasmoDB:PocGH01_00037500"/>
<keyword evidence="1" id="KW-0812">Transmembrane</keyword>
<evidence type="ECO:0000313" key="3">
    <source>
        <dbReference type="Proteomes" id="UP000242942"/>
    </source>
</evidence>
<accession>A0A1D3JE50</accession>
<gene>
    <name evidence="2" type="primary">PocGH01_00037500</name>
    <name evidence="2" type="ORF">POCGH01_00037500</name>
</gene>
<evidence type="ECO:0000256" key="1">
    <source>
        <dbReference type="SAM" id="Phobius"/>
    </source>
</evidence>
<dbReference type="VEuPathDB" id="PlasmoDB:POWCR01_000073100"/>
<dbReference type="Proteomes" id="UP000242942">
    <property type="component" value="Unassembled WGS sequence"/>
</dbReference>
<keyword evidence="1" id="KW-1133">Transmembrane helix</keyword>
<dbReference type="EMBL" id="FLRI01000310">
    <property type="protein sequence ID" value="SBT84083.1"/>
    <property type="molecule type" value="Genomic_DNA"/>
</dbReference>
<dbReference type="AlphaFoldDB" id="A0A1D3JE50"/>
<proteinExistence type="predicted"/>
<organism evidence="2 3">
    <name type="scientific">Plasmodium ovale</name>
    <name type="common">malaria parasite P. ovale</name>
    <dbReference type="NCBI Taxonomy" id="36330"/>
    <lineage>
        <taxon>Eukaryota</taxon>
        <taxon>Sar</taxon>
        <taxon>Alveolata</taxon>
        <taxon>Apicomplexa</taxon>
        <taxon>Aconoidasida</taxon>
        <taxon>Haemosporida</taxon>
        <taxon>Plasmodiidae</taxon>
        <taxon>Plasmodium</taxon>
        <taxon>Plasmodium (Plasmodium)</taxon>
    </lineage>
</organism>
<name>A0A1D3JE50_PLAOA</name>
<feature type="transmembrane region" description="Helical" evidence="1">
    <location>
        <begin position="292"/>
        <end position="311"/>
    </location>
</feature>
<sequence>MFNYKIKSNNNISLKISLFYKINEDELPSNRYRNDILKSLKINELENICKSQNVGDECIERIRALSSELYMKYHTIRSECYNESNNPKCCREVNYSIDSIISIIQSSKYNDSDKKDYIDMVEGDWKGIFEKSHKYVCTRERDAYSIYKRCILSQLYDFSDDKKYLEDKSRENRDIYKVYDEYLDEKWSKILKYGKVNNEYINITIDRPLVKQKVKCNNLPLKYHMLESIITNKVENIKLTVSSESMSSIPLGTYSEAERGVSRVSHSTDSEETDPLIEIKPSDETNSASTRILVTAISMLLGTFFFFLMLYKFSPLGSLVNNRVKKREKIQKTLDYEKTELVEPEDNQYYIGYDPSSY</sequence>
<keyword evidence="1" id="KW-0472">Membrane</keyword>
<dbReference type="OrthoDB" id="385428at2759"/>
<keyword evidence="3" id="KW-1185">Reference proteome</keyword>
<protein>
    <submittedName>
        <fullName evidence="2">PIR protein</fullName>
    </submittedName>
</protein>
<evidence type="ECO:0000313" key="2">
    <source>
        <dbReference type="EMBL" id="SBT84083.1"/>
    </source>
</evidence>